<accession>A0ABT8F2V4</accession>
<dbReference type="InterPro" id="IPR011644">
    <property type="entry name" value="Heme_NO-bd"/>
</dbReference>
<dbReference type="PANTHER" id="PTHR45655">
    <property type="entry name" value="GUANYLATE CYCLASE SOLUBLE SUBUNIT BETA-2"/>
    <property type="match status" value="1"/>
</dbReference>
<reference evidence="2" key="1">
    <citation type="submission" date="2023-06" db="EMBL/GenBank/DDBJ databases">
        <title>Cytophagales bacterium Strain LB-30, isolated from soil.</title>
        <authorList>
            <person name="Liu B."/>
        </authorList>
    </citation>
    <scope>NUCLEOTIDE SEQUENCE</scope>
    <source>
        <strain evidence="2">LB-30</strain>
    </source>
</reference>
<dbReference type="Pfam" id="PF07700">
    <property type="entry name" value="HNOB"/>
    <property type="match status" value="1"/>
</dbReference>
<dbReference type="InterPro" id="IPR038158">
    <property type="entry name" value="H-NOX_domain_sf"/>
</dbReference>
<comment type="caution">
    <text evidence="2">The sequence shown here is derived from an EMBL/GenBank/DDBJ whole genome shotgun (WGS) entry which is preliminary data.</text>
</comment>
<evidence type="ECO:0000259" key="1">
    <source>
        <dbReference type="Pfam" id="PF07700"/>
    </source>
</evidence>
<feature type="domain" description="Heme NO-binding" evidence="1">
    <location>
        <begin position="2"/>
        <end position="159"/>
    </location>
</feature>
<protein>
    <submittedName>
        <fullName evidence="2">Heme NO-binding domain-containing protein</fullName>
    </submittedName>
</protein>
<dbReference type="EMBL" id="JAUHJS010000002">
    <property type="protein sequence ID" value="MDN4164787.1"/>
    <property type="molecule type" value="Genomic_DNA"/>
</dbReference>
<proteinExistence type="predicted"/>
<gene>
    <name evidence="2" type="ORF">QWY31_04700</name>
</gene>
<dbReference type="Gene3D" id="3.90.1520.10">
    <property type="entry name" value="H-NOX domain"/>
    <property type="match status" value="1"/>
</dbReference>
<evidence type="ECO:0000313" key="2">
    <source>
        <dbReference type="EMBL" id="MDN4164787.1"/>
    </source>
</evidence>
<sequence>MHGIVFAELQKYVNVNFGAATWFALLKSSGLEGKMYLPTRPYPDEDIFAIVGSACKATGKTADEILESFGSFIAPDLMKIFGGSMDPKWKTLDFLENMESVIHKAVRINNPEATPPVLNVKRKSQNSVEIVYSSKRKMASLGLGLIKAVCKHYGEEGVIKVTTKTTPDGESTIFNIYK</sequence>
<dbReference type="SUPFAM" id="SSF111126">
    <property type="entry name" value="Ligand-binding domain in the NO signalling and Golgi transport"/>
    <property type="match status" value="1"/>
</dbReference>
<name>A0ABT8F2V4_9BACT</name>
<keyword evidence="3" id="KW-1185">Reference proteome</keyword>
<dbReference type="InterPro" id="IPR024096">
    <property type="entry name" value="NO_sig/Golgi_transp_ligand-bd"/>
</dbReference>
<dbReference type="PANTHER" id="PTHR45655:SF13">
    <property type="entry name" value="SOLUBLE GUANYLATE CYCLASE GCY-32-RELATED"/>
    <property type="match status" value="1"/>
</dbReference>
<dbReference type="RefSeq" id="WP_320003313.1">
    <property type="nucleotide sequence ID" value="NZ_JAUHJS010000002.1"/>
</dbReference>
<organism evidence="2 3">
    <name type="scientific">Shiella aurantiaca</name>
    <dbReference type="NCBI Taxonomy" id="3058365"/>
    <lineage>
        <taxon>Bacteria</taxon>
        <taxon>Pseudomonadati</taxon>
        <taxon>Bacteroidota</taxon>
        <taxon>Cytophagia</taxon>
        <taxon>Cytophagales</taxon>
        <taxon>Shiellaceae</taxon>
        <taxon>Shiella</taxon>
    </lineage>
</organism>
<evidence type="ECO:0000313" key="3">
    <source>
        <dbReference type="Proteomes" id="UP001168552"/>
    </source>
</evidence>
<dbReference type="Proteomes" id="UP001168552">
    <property type="component" value="Unassembled WGS sequence"/>
</dbReference>